<organism evidence="5">
    <name type="scientific">mine drainage metagenome</name>
    <dbReference type="NCBI Taxonomy" id="410659"/>
    <lineage>
        <taxon>unclassified sequences</taxon>
        <taxon>metagenomes</taxon>
        <taxon>ecological metagenomes</taxon>
    </lineage>
</organism>
<dbReference type="PANTHER" id="PTHR10746:SF6">
    <property type="entry name" value="LARGE RIBOSOMAL SUBUNIT PROTEIN UL4M"/>
    <property type="match status" value="1"/>
</dbReference>
<accession>E6PDJ3</accession>
<dbReference type="SUPFAM" id="SSF52166">
    <property type="entry name" value="Ribosomal protein L4"/>
    <property type="match status" value="1"/>
</dbReference>
<gene>
    <name evidence="5" type="primary">rplD</name>
    <name evidence="5" type="ORF">CARN1_1630</name>
</gene>
<dbReference type="InterPro" id="IPR013005">
    <property type="entry name" value="Ribosomal_uL4-like"/>
</dbReference>
<dbReference type="InterPro" id="IPR023574">
    <property type="entry name" value="Ribosomal_uL4_dom_sf"/>
</dbReference>
<dbReference type="GO" id="GO:0005840">
    <property type="term" value="C:ribosome"/>
    <property type="evidence" value="ECO:0007669"/>
    <property type="project" value="UniProtKB-KW"/>
</dbReference>
<dbReference type="NCBIfam" id="TIGR03953">
    <property type="entry name" value="rplD_bact"/>
    <property type="match status" value="1"/>
</dbReference>
<dbReference type="GO" id="GO:0006412">
    <property type="term" value="P:translation"/>
    <property type="evidence" value="ECO:0007669"/>
    <property type="project" value="InterPro"/>
</dbReference>
<protein>
    <submittedName>
        <fullName evidence="5">Ribosomal protein L4</fullName>
    </submittedName>
</protein>
<evidence type="ECO:0000256" key="4">
    <source>
        <dbReference type="SAM" id="MobiDB-lite"/>
    </source>
</evidence>
<feature type="region of interest" description="Disordered" evidence="4">
    <location>
        <begin position="42"/>
        <end position="88"/>
    </location>
</feature>
<reference evidence="5" key="1">
    <citation type="submission" date="2009-10" db="EMBL/GenBank/DDBJ databases">
        <title>Diversity of trophic interactions inside an arsenic-rich microbial ecosystem.</title>
        <authorList>
            <person name="Bertin P.N."/>
            <person name="Heinrich-Salmeron A."/>
            <person name="Pelletier E."/>
            <person name="Goulhen-Chollet F."/>
            <person name="Arsene-Ploetze F."/>
            <person name="Gallien S."/>
            <person name="Calteau A."/>
            <person name="Vallenet D."/>
            <person name="Casiot C."/>
            <person name="Chane-Woon-Ming B."/>
            <person name="Giloteaux L."/>
            <person name="Barakat M."/>
            <person name="Bonnefoy V."/>
            <person name="Bruneel O."/>
            <person name="Chandler M."/>
            <person name="Cleiss J."/>
            <person name="Duran R."/>
            <person name="Elbaz-Poulichet F."/>
            <person name="Fonknechten N."/>
            <person name="Lauga B."/>
            <person name="Mornico D."/>
            <person name="Ortet P."/>
            <person name="Schaeffer C."/>
            <person name="Siguier P."/>
            <person name="Alexander Thil Smith A."/>
            <person name="Van Dorsselaer A."/>
            <person name="Weissenbach J."/>
            <person name="Medigue C."/>
            <person name="Le Paslier D."/>
        </authorList>
    </citation>
    <scope>NUCLEOTIDE SEQUENCE</scope>
</reference>
<comment type="caution">
    <text evidence="5">The sequence shown here is derived from an EMBL/GenBank/DDBJ whole genome shotgun (WGS) entry which is preliminary data.</text>
</comment>
<evidence type="ECO:0000256" key="2">
    <source>
        <dbReference type="ARBA" id="ARBA00022980"/>
    </source>
</evidence>
<dbReference type="Gene3D" id="3.40.1370.10">
    <property type="match status" value="1"/>
</dbReference>
<comment type="similarity">
    <text evidence="1">Belongs to the universal ribosomal protein uL4 family.</text>
</comment>
<dbReference type="InterPro" id="IPR002136">
    <property type="entry name" value="Ribosomal_uL4"/>
</dbReference>
<keyword evidence="2 5" id="KW-0689">Ribosomal protein</keyword>
<evidence type="ECO:0000313" key="5">
    <source>
        <dbReference type="EMBL" id="CBH74528.1"/>
    </source>
</evidence>
<dbReference type="HAMAP" id="MF_01328_B">
    <property type="entry name" value="Ribosomal_uL4_B"/>
    <property type="match status" value="1"/>
</dbReference>
<dbReference type="GO" id="GO:1990904">
    <property type="term" value="C:ribonucleoprotein complex"/>
    <property type="evidence" value="ECO:0007669"/>
    <property type="project" value="UniProtKB-KW"/>
</dbReference>
<dbReference type="GO" id="GO:0003735">
    <property type="term" value="F:structural constituent of ribosome"/>
    <property type="evidence" value="ECO:0007669"/>
    <property type="project" value="InterPro"/>
</dbReference>
<name>E6PDJ3_9ZZZZ</name>
<keyword evidence="3" id="KW-0687">Ribonucleoprotein</keyword>
<evidence type="ECO:0000256" key="3">
    <source>
        <dbReference type="ARBA" id="ARBA00023274"/>
    </source>
</evidence>
<dbReference type="AlphaFoldDB" id="E6PDJ3"/>
<dbReference type="EMBL" id="CABL01000002">
    <property type="protein sequence ID" value="CBH74528.1"/>
    <property type="molecule type" value="Genomic_DNA"/>
</dbReference>
<proteinExistence type="inferred from homology"/>
<dbReference type="PANTHER" id="PTHR10746">
    <property type="entry name" value="50S RIBOSOMAL PROTEIN L4"/>
    <property type="match status" value="1"/>
</dbReference>
<evidence type="ECO:0000256" key="1">
    <source>
        <dbReference type="ARBA" id="ARBA00010528"/>
    </source>
</evidence>
<sequence>MAQVIDTKGKFLRHEATPSFLNGANEGKGHVLYRAVHREFANPRAGTASTKKRDEVSGGGRKPWKQKGTGRARQGSTRSPQWRHGGVVFGPQPRSYVEDLNKKERRVAFLAALAQRFTEDAVTFLDLGDFALTKTAQVAALLFGSAKAAKAGPRTLVVTSASEPNSAAFALVCRNLTRVGVTHDGAIDVKDLLRHERVIFTTAAFEALRARLAPKENA</sequence>
<dbReference type="Pfam" id="PF00573">
    <property type="entry name" value="Ribosomal_L4"/>
    <property type="match status" value="1"/>
</dbReference>